<proteinExistence type="predicted"/>
<evidence type="ECO:0000313" key="1">
    <source>
        <dbReference type="EMBL" id="KAL2051053.1"/>
    </source>
</evidence>
<accession>A0ABR4B5J2</accession>
<gene>
    <name evidence="1" type="ORF">ABVK25_008647</name>
</gene>
<comment type="caution">
    <text evidence="1">The sequence shown here is derived from an EMBL/GenBank/DDBJ whole genome shotgun (WGS) entry which is preliminary data.</text>
</comment>
<protein>
    <submittedName>
        <fullName evidence="1">Uncharacterized protein</fullName>
    </submittedName>
</protein>
<sequence length="151" mass="17026">MNEEKQALLEERWKNYVTMLGLLHEATIQAGKALGKDDGLEEIWNAQKERLGRSDPVTLKVGEDLALCCRRSDRLKTLAIKVYRELLEISWATDHLGPTHSMTLGFGTTLVGELFREDDKEPNLLHNRMFLALQANSSTDALALAKYAKLT</sequence>
<name>A0ABR4B5J2_9LECA</name>
<dbReference type="Gene3D" id="1.25.40.10">
    <property type="entry name" value="Tetratricopeptide repeat domain"/>
    <property type="match status" value="1"/>
</dbReference>
<reference evidence="1 2" key="1">
    <citation type="submission" date="2024-09" db="EMBL/GenBank/DDBJ databases">
        <title>Rethinking Asexuality: The Enigmatic Case of Functional Sexual Genes in Lepraria (Stereocaulaceae).</title>
        <authorList>
            <person name="Doellman M."/>
            <person name="Sun Y."/>
            <person name="Barcenas-Pena A."/>
            <person name="Lumbsch H.T."/>
            <person name="Grewe F."/>
        </authorList>
    </citation>
    <scope>NUCLEOTIDE SEQUENCE [LARGE SCALE GENOMIC DNA]</scope>
    <source>
        <strain evidence="1 2">Grewe 0041</strain>
    </source>
</reference>
<keyword evidence="2" id="KW-1185">Reference proteome</keyword>
<dbReference type="Proteomes" id="UP001590951">
    <property type="component" value="Unassembled WGS sequence"/>
</dbReference>
<evidence type="ECO:0000313" key="2">
    <source>
        <dbReference type="Proteomes" id="UP001590951"/>
    </source>
</evidence>
<organism evidence="1 2">
    <name type="scientific">Lepraria finkii</name>
    <dbReference type="NCBI Taxonomy" id="1340010"/>
    <lineage>
        <taxon>Eukaryota</taxon>
        <taxon>Fungi</taxon>
        <taxon>Dikarya</taxon>
        <taxon>Ascomycota</taxon>
        <taxon>Pezizomycotina</taxon>
        <taxon>Lecanoromycetes</taxon>
        <taxon>OSLEUM clade</taxon>
        <taxon>Lecanoromycetidae</taxon>
        <taxon>Lecanorales</taxon>
        <taxon>Lecanorineae</taxon>
        <taxon>Stereocaulaceae</taxon>
        <taxon>Lepraria</taxon>
    </lineage>
</organism>
<dbReference type="EMBL" id="JBHFEH010000039">
    <property type="protein sequence ID" value="KAL2051053.1"/>
    <property type="molecule type" value="Genomic_DNA"/>
</dbReference>
<dbReference type="InterPro" id="IPR011990">
    <property type="entry name" value="TPR-like_helical_dom_sf"/>
</dbReference>